<evidence type="ECO:0000256" key="5">
    <source>
        <dbReference type="ARBA" id="ARBA00023274"/>
    </source>
</evidence>
<evidence type="ECO:0000313" key="9">
    <source>
        <dbReference type="EMBL" id="RMI88926.1"/>
    </source>
</evidence>
<evidence type="ECO:0000256" key="4">
    <source>
        <dbReference type="ARBA" id="ARBA00022980"/>
    </source>
</evidence>
<dbReference type="AlphaFoldDB" id="A0A421NY20"/>
<dbReference type="GO" id="GO:0003735">
    <property type="term" value="F:structural constituent of ribosome"/>
    <property type="evidence" value="ECO:0007669"/>
    <property type="project" value="InterPro"/>
</dbReference>
<dbReference type="PANTHER" id="PTHR21011:SF1">
    <property type="entry name" value="SMALL RIBOSOMAL SUBUNIT PROTEIN BS6M"/>
    <property type="match status" value="1"/>
</dbReference>
<dbReference type="GO" id="GO:0070181">
    <property type="term" value="F:small ribosomal subunit rRNA binding"/>
    <property type="evidence" value="ECO:0007669"/>
    <property type="project" value="TreeGrafter"/>
</dbReference>
<dbReference type="STRING" id="69896.S284_02780"/>
<dbReference type="RefSeq" id="WP_023161400.1">
    <property type="nucleotide sequence ID" value="NC_022588.1"/>
</dbReference>
<evidence type="ECO:0000256" key="2">
    <source>
        <dbReference type="ARBA" id="ARBA00022730"/>
    </source>
</evidence>
<dbReference type="KEGG" id="psol:S284_02780"/>
<evidence type="ECO:0000256" key="6">
    <source>
        <dbReference type="ARBA" id="ARBA00035104"/>
    </source>
</evidence>
<keyword evidence="5 8" id="KW-0687">Ribonucleoprotein</keyword>
<dbReference type="HAMAP" id="MF_00360">
    <property type="entry name" value="Ribosomal_bS6"/>
    <property type="match status" value="1"/>
</dbReference>
<dbReference type="Proteomes" id="UP000283896">
    <property type="component" value="Unassembled WGS sequence"/>
</dbReference>
<keyword evidence="10" id="KW-1185">Reference proteome</keyword>
<proteinExistence type="inferred from homology"/>
<name>A0A421NY20_9MOLU</name>
<dbReference type="PROSITE" id="PS01048">
    <property type="entry name" value="RIBOSOMAL_S6"/>
    <property type="match status" value="1"/>
</dbReference>
<gene>
    <name evidence="8 9" type="primary">rpsF</name>
    <name evidence="9" type="ORF">PSSA1_v1c1310</name>
</gene>
<evidence type="ECO:0000313" key="10">
    <source>
        <dbReference type="Proteomes" id="UP000283896"/>
    </source>
</evidence>
<dbReference type="CDD" id="cd00473">
    <property type="entry name" value="bS6"/>
    <property type="match status" value="1"/>
</dbReference>
<organism evidence="9 10">
    <name type="scientific">Candidatus Phytoplasma solani</name>
    <dbReference type="NCBI Taxonomy" id="69896"/>
    <lineage>
        <taxon>Bacteria</taxon>
        <taxon>Bacillati</taxon>
        <taxon>Mycoplasmatota</taxon>
        <taxon>Mollicutes</taxon>
        <taxon>Acholeplasmatales</taxon>
        <taxon>Acholeplasmataceae</taxon>
        <taxon>Candidatus Phytoplasma</taxon>
        <taxon>16SrXII (Stolbur group)</taxon>
    </lineage>
</organism>
<dbReference type="InterPro" id="IPR014717">
    <property type="entry name" value="Transl_elong_EF1B/ribsomal_bS6"/>
</dbReference>
<dbReference type="OrthoDB" id="9812702at2"/>
<keyword evidence="4 8" id="KW-0689">Ribosomal protein</keyword>
<dbReference type="EMBL" id="MPBG01000002">
    <property type="protein sequence ID" value="RMI88926.1"/>
    <property type="molecule type" value="Genomic_DNA"/>
</dbReference>
<dbReference type="InterPro" id="IPR000529">
    <property type="entry name" value="Ribosomal_bS6"/>
</dbReference>
<dbReference type="GO" id="GO:0005737">
    <property type="term" value="C:cytoplasm"/>
    <property type="evidence" value="ECO:0007669"/>
    <property type="project" value="UniProtKB-ARBA"/>
</dbReference>
<keyword evidence="3 8" id="KW-0694">RNA-binding</keyword>
<reference evidence="10" key="1">
    <citation type="submission" date="2016-11" db="EMBL/GenBank/DDBJ databases">
        <title>Genome sequence of Candidatus Phytoplasma solani strain SA-1.</title>
        <authorList>
            <person name="Haryono M."/>
            <person name="Samarzija I."/>
            <person name="Seruga Music M."/>
            <person name="Hogenhout S."/>
            <person name="Kuo C.-H."/>
        </authorList>
    </citation>
    <scope>NUCLEOTIDE SEQUENCE [LARGE SCALE GENOMIC DNA]</scope>
    <source>
        <strain evidence="10">SA-1</strain>
    </source>
</reference>
<dbReference type="SUPFAM" id="SSF54995">
    <property type="entry name" value="Ribosomal protein S6"/>
    <property type="match status" value="1"/>
</dbReference>
<accession>A0A421NY20</accession>
<dbReference type="NCBIfam" id="TIGR00166">
    <property type="entry name" value="S6"/>
    <property type="match status" value="1"/>
</dbReference>
<dbReference type="GO" id="GO:1990904">
    <property type="term" value="C:ribonucleoprotein complex"/>
    <property type="evidence" value="ECO:0007669"/>
    <property type="project" value="UniProtKB-KW"/>
</dbReference>
<sequence length="93" mass="11245">MKKYEIMYILRPNLDSNDVKKISDHLENVFTQNPSQILEKKDIGLKDLAYPINNHNKGYYRWFRTQTNNESVLEFNRIIKITEEIIRFIIIKE</sequence>
<keyword evidence="2 8" id="KW-0699">rRNA-binding</keyword>
<dbReference type="Gene3D" id="3.30.70.60">
    <property type="match status" value="1"/>
</dbReference>
<comment type="function">
    <text evidence="6 8">Binds together with bS18 to 16S ribosomal RNA.</text>
</comment>
<evidence type="ECO:0000256" key="7">
    <source>
        <dbReference type="ARBA" id="ARBA00035294"/>
    </source>
</evidence>
<evidence type="ECO:0000256" key="8">
    <source>
        <dbReference type="HAMAP-Rule" id="MF_00360"/>
    </source>
</evidence>
<dbReference type="InterPro" id="IPR020814">
    <property type="entry name" value="Ribosomal_S6_plastid/chlpt"/>
</dbReference>
<dbReference type="InterPro" id="IPR020815">
    <property type="entry name" value="Ribosomal_bS6_CS"/>
</dbReference>
<dbReference type="InterPro" id="IPR035980">
    <property type="entry name" value="Ribosomal_bS6_sf"/>
</dbReference>
<evidence type="ECO:0000256" key="1">
    <source>
        <dbReference type="ARBA" id="ARBA00009512"/>
    </source>
</evidence>
<dbReference type="GO" id="GO:0006412">
    <property type="term" value="P:translation"/>
    <property type="evidence" value="ECO:0007669"/>
    <property type="project" value="UniProtKB-UniRule"/>
</dbReference>
<evidence type="ECO:0000256" key="3">
    <source>
        <dbReference type="ARBA" id="ARBA00022884"/>
    </source>
</evidence>
<protein>
    <recommendedName>
        <fullName evidence="7 8">Small ribosomal subunit protein bS6</fullName>
    </recommendedName>
</protein>
<dbReference type="PANTHER" id="PTHR21011">
    <property type="entry name" value="MITOCHONDRIAL 28S RIBOSOMAL PROTEIN S6"/>
    <property type="match status" value="1"/>
</dbReference>
<comment type="caution">
    <text evidence="9">The sequence shown here is derived from an EMBL/GenBank/DDBJ whole genome shotgun (WGS) entry which is preliminary data.</text>
</comment>
<dbReference type="Pfam" id="PF01250">
    <property type="entry name" value="Ribosomal_S6"/>
    <property type="match status" value="1"/>
</dbReference>
<dbReference type="GO" id="GO:0005840">
    <property type="term" value="C:ribosome"/>
    <property type="evidence" value="ECO:0007669"/>
    <property type="project" value="UniProtKB-KW"/>
</dbReference>
<comment type="similarity">
    <text evidence="1 8">Belongs to the bacterial ribosomal protein bS6 family.</text>
</comment>